<name>A0A0C9SDD7_AMBAM</name>
<dbReference type="AlphaFoldDB" id="A0A0C9SDD7"/>
<proteinExistence type="evidence at transcript level"/>
<reference evidence="1" key="1">
    <citation type="journal article" date="2015" name="PLoS ONE">
        <title>An Insight into the Sialome of the Lone Star Tick, Amblyomma americanum, with a Glimpse on Its Time Dependent Gene Expression.</title>
        <authorList>
            <person name="Karim S."/>
            <person name="Ribeiro J.M."/>
        </authorList>
    </citation>
    <scope>NUCLEOTIDE SEQUENCE</scope>
    <source>
        <tissue evidence="1">Salivary gland</tissue>
    </source>
</reference>
<sequence>MGRRVSGRKQKGSLGLILTTLHSELLSSKVCAFLGLSLAAGLQGASCSCLPGIYLFLGYRVQDEAVEDSGSALAIWTVESCPTNKSDAPGVHRSRRDSSPELNALIHQRNGVTVTLKKHLKA</sequence>
<accession>A0A0C9SDD7</accession>
<protein>
    <submittedName>
        <fullName evidence="1">Putative secreted protein</fullName>
    </submittedName>
</protein>
<organism evidence="1">
    <name type="scientific">Amblyomma americanum</name>
    <name type="common">Lone star tick</name>
    <dbReference type="NCBI Taxonomy" id="6943"/>
    <lineage>
        <taxon>Eukaryota</taxon>
        <taxon>Metazoa</taxon>
        <taxon>Ecdysozoa</taxon>
        <taxon>Arthropoda</taxon>
        <taxon>Chelicerata</taxon>
        <taxon>Arachnida</taxon>
        <taxon>Acari</taxon>
        <taxon>Parasitiformes</taxon>
        <taxon>Ixodida</taxon>
        <taxon>Ixodoidea</taxon>
        <taxon>Ixodidae</taxon>
        <taxon>Amblyomminae</taxon>
        <taxon>Amblyomma</taxon>
    </lineage>
</organism>
<evidence type="ECO:0000313" key="1">
    <source>
        <dbReference type="EMBL" id="JAG91977.1"/>
    </source>
</evidence>
<dbReference type="EMBL" id="GBZX01000763">
    <property type="protein sequence ID" value="JAG91977.1"/>
    <property type="molecule type" value="mRNA"/>
</dbReference>